<dbReference type="SMART" id="SM00353">
    <property type="entry name" value="HLH"/>
    <property type="match status" value="1"/>
</dbReference>
<proteinExistence type="inferred from homology"/>
<evidence type="ECO:0000256" key="1">
    <source>
        <dbReference type="ARBA" id="ARBA00004123"/>
    </source>
</evidence>
<evidence type="ECO:0000313" key="8">
    <source>
        <dbReference type="EMBL" id="JAT40704.1"/>
    </source>
</evidence>
<dbReference type="InterPro" id="IPR045843">
    <property type="entry name" value="IND-like"/>
</dbReference>
<dbReference type="GO" id="GO:0046983">
    <property type="term" value="F:protein dimerization activity"/>
    <property type="evidence" value="ECO:0007669"/>
    <property type="project" value="InterPro"/>
</dbReference>
<dbReference type="SUPFAM" id="SSF47459">
    <property type="entry name" value="HLH, helix-loop-helix DNA-binding domain"/>
    <property type="match status" value="1"/>
</dbReference>
<dbReference type="GO" id="GO:0003700">
    <property type="term" value="F:DNA-binding transcription factor activity"/>
    <property type="evidence" value="ECO:0007669"/>
    <property type="project" value="InterPro"/>
</dbReference>
<dbReference type="InterPro" id="IPR036638">
    <property type="entry name" value="HLH_DNA-bd_sf"/>
</dbReference>
<evidence type="ECO:0000256" key="2">
    <source>
        <dbReference type="ARBA" id="ARBA00005510"/>
    </source>
</evidence>
<name>A0A1D1XE72_9ARAE</name>
<reference evidence="8" key="1">
    <citation type="submission" date="2015-07" db="EMBL/GenBank/DDBJ databases">
        <title>Transcriptome Assembly of Anthurium amnicola.</title>
        <authorList>
            <person name="Suzuki J."/>
        </authorList>
    </citation>
    <scope>NUCLEOTIDE SEQUENCE</scope>
</reference>
<dbReference type="Gene3D" id="4.10.280.10">
    <property type="entry name" value="Helix-loop-helix DNA-binding domain"/>
    <property type="match status" value="1"/>
</dbReference>
<evidence type="ECO:0000256" key="5">
    <source>
        <dbReference type="ARBA" id="ARBA00023242"/>
    </source>
</evidence>
<sequence length="479" mass="52049">MENFGWDNTPTATSDHMNFPPCMWGNPQNEASENSTQSSVDYGIIAGDVDLAEAVFKSSEGLHGAAKTSEPRKVDLDRVTETVRLPVLPLSGQQEGPTMSSTSGAVVVSQCPEALWLAAAAELTAPVLETAGTPWRDAITTSIGHLAEPFGGVASETQVHISIGDEENVSAILSNCDNNIPNQLSCSGNASSGESENCSSHRSHEGWSTRRHGSHVVDVEVVSRGCSINPDDEARLGPWQSRPNLKRKERGIIDHVCSTEEGRRLYCDVVLPSDSSTTEGGFRIFFENQYCSEGKKPRSEKYQQRATSIDFRPENDGYEPDAEAIAQVKEMIYRAAAMRPVSLGTAEAVEKPKRKNVRISSDPQTVAARQRRERISERLRVLQRLVPGGSKMDTASMLDEAANYLKFLKSQVSTLETLGQGGVLSITTTSNSSSSSSLPLSSSLNQSFPMQTLYPKIQTLVQGPLHTVNPATAPYHLHF</sequence>
<keyword evidence="4" id="KW-0804">Transcription</keyword>
<evidence type="ECO:0000256" key="3">
    <source>
        <dbReference type="ARBA" id="ARBA00023015"/>
    </source>
</evidence>
<comment type="subcellular location">
    <subcellularLocation>
        <location evidence="1">Nucleus</location>
    </subcellularLocation>
</comment>
<feature type="compositionally biased region" description="Polar residues" evidence="6">
    <location>
        <begin position="188"/>
        <end position="200"/>
    </location>
</feature>
<dbReference type="PROSITE" id="PS50888">
    <property type="entry name" value="BHLH"/>
    <property type="match status" value="1"/>
</dbReference>
<dbReference type="AlphaFoldDB" id="A0A1D1XE72"/>
<organism evidence="8">
    <name type="scientific">Anthurium amnicola</name>
    <dbReference type="NCBI Taxonomy" id="1678845"/>
    <lineage>
        <taxon>Eukaryota</taxon>
        <taxon>Viridiplantae</taxon>
        <taxon>Streptophyta</taxon>
        <taxon>Embryophyta</taxon>
        <taxon>Tracheophyta</taxon>
        <taxon>Spermatophyta</taxon>
        <taxon>Magnoliopsida</taxon>
        <taxon>Liliopsida</taxon>
        <taxon>Araceae</taxon>
        <taxon>Pothoideae</taxon>
        <taxon>Potheae</taxon>
        <taxon>Anthurium</taxon>
    </lineage>
</organism>
<dbReference type="FunFam" id="4.10.280.10:FF:000089">
    <property type="entry name" value="Transcription factor LAX PANICLE"/>
    <property type="match status" value="1"/>
</dbReference>
<evidence type="ECO:0000313" key="9">
    <source>
        <dbReference type="EMBL" id="JAT54828.1"/>
    </source>
</evidence>
<dbReference type="PANTHER" id="PTHR45914:SF12">
    <property type="entry name" value="TRANSCRIPTION FACTOR BHLH87"/>
    <property type="match status" value="1"/>
</dbReference>
<dbReference type="Pfam" id="PF00010">
    <property type="entry name" value="HLH"/>
    <property type="match status" value="1"/>
</dbReference>
<dbReference type="EMBL" id="GDJX01013108">
    <property type="protein sequence ID" value="JAT54828.1"/>
    <property type="molecule type" value="Transcribed_RNA"/>
</dbReference>
<keyword evidence="5" id="KW-0539">Nucleus</keyword>
<dbReference type="InterPro" id="IPR011598">
    <property type="entry name" value="bHLH_dom"/>
</dbReference>
<keyword evidence="3" id="KW-0805">Transcription regulation</keyword>
<dbReference type="GO" id="GO:0005634">
    <property type="term" value="C:nucleus"/>
    <property type="evidence" value="ECO:0007669"/>
    <property type="project" value="UniProtKB-SubCell"/>
</dbReference>
<accession>A0A1D1XE72</accession>
<gene>
    <name evidence="8" type="primary">BHLH87_4</name>
    <name evidence="9" type="synonym">BHLH87_6</name>
    <name evidence="8" type="ORF">g.86800</name>
    <name evidence="9" type="ORF">g.86801</name>
</gene>
<dbReference type="CDD" id="cd11454">
    <property type="entry name" value="bHLH_AtIND_like"/>
    <property type="match status" value="1"/>
</dbReference>
<protein>
    <submittedName>
        <fullName evidence="8">Transcription factor bHLH87</fullName>
    </submittedName>
</protein>
<evidence type="ECO:0000259" key="7">
    <source>
        <dbReference type="PROSITE" id="PS50888"/>
    </source>
</evidence>
<evidence type="ECO:0000256" key="4">
    <source>
        <dbReference type="ARBA" id="ARBA00023163"/>
    </source>
</evidence>
<feature type="region of interest" description="Disordered" evidence="6">
    <location>
        <begin position="188"/>
        <end position="211"/>
    </location>
</feature>
<evidence type="ECO:0000256" key="6">
    <source>
        <dbReference type="SAM" id="MobiDB-lite"/>
    </source>
</evidence>
<dbReference type="PANTHER" id="PTHR45914">
    <property type="entry name" value="TRANSCRIPTION FACTOR HEC3-RELATED"/>
    <property type="match status" value="1"/>
</dbReference>
<dbReference type="EMBL" id="GDJX01027232">
    <property type="protein sequence ID" value="JAT40704.1"/>
    <property type="molecule type" value="Transcribed_RNA"/>
</dbReference>
<feature type="domain" description="BHLH" evidence="7">
    <location>
        <begin position="359"/>
        <end position="408"/>
    </location>
</feature>
<comment type="similarity">
    <text evidence="2">Belongs to the bHLH protein family.</text>
</comment>